<reference evidence="1 3" key="2">
    <citation type="journal article" date="2016" name="Genome Announc.">
        <title>Genome Sequence of Nitrosomonas communis Strain Nm2, a Mesophilic Ammonia-Oxidizing Bacterium Isolated from Mediterranean Soil.</title>
        <authorList>
            <person name="Kozlowski J.A."/>
            <person name="Kits K.D."/>
            <person name="Stein L.Y."/>
        </authorList>
    </citation>
    <scope>NUCLEOTIDE SEQUENCE [LARGE SCALE GENOMIC DNA]</scope>
    <source>
        <strain evidence="1 3">Nm2</strain>
    </source>
</reference>
<dbReference type="Proteomes" id="UP000324176">
    <property type="component" value="Unassembled WGS sequence"/>
</dbReference>
<evidence type="ECO:0000313" key="4">
    <source>
        <dbReference type="Proteomes" id="UP000324176"/>
    </source>
</evidence>
<reference evidence="3" key="1">
    <citation type="submission" date="2015-05" db="EMBL/GenBank/DDBJ databases">
        <title>Draft genome of Nitrosomonas communis strain Nm2.</title>
        <authorList>
            <person name="Kozlowski J.A."/>
            <person name="Kits K.D."/>
            <person name="Stein L.Y."/>
        </authorList>
    </citation>
    <scope>NUCLEOTIDE SEQUENCE [LARGE SCALE GENOMIC DNA]</scope>
    <source>
        <strain evidence="3">Nm2</strain>
    </source>
</reference>
<dbReference type="RefSeq" id="WP_046850347.1">
    <property type="nucleotide sequence ID" value="NZ_CP011451.1"/>
</dbReference>
<evidence type="ECO:0000313" key="3">
    <source>
        <dbReference type="Proteomes" id="UP000034156"/>
    </source>
</evidence>
<protein>
    <submittedName>
        <fullName evidence="1">Uncharacterized protein</fullName>
    </submittedName>
</protein>
<proteinExistence type="predicted"/>
<dbReference type="EMBL" id="CP011451">
    <property type="protein sequence ID" value="AKH38293.1"/>
    <property type="molecule type" value="Genomic_DNA"/>
</dbReference>
<dbReference type="KEGG" id="nco:AAW31_11595"/>
<dbReference type="OrthoDB" id="5570093at2"/>
<accession>A0A0F7KGU1</accession>
<gene>
    <name evidence="1" type="ORF">AAW31_11595</name>
    <name evidence="2" type="ORF">BCL69_107615</name>
</gene>
<organism evidence="1 3">
    <name type="scientific">Nitrosomonas communis</name>
    <dbReference type="NCBI Taxonomy" id="44574"/>
    <lineage>
        <taxon>Bacteria</taxon>
        <taxon>Pseudomonadati</taxon>
        <taxon>Pseudomonadota</taxon>
        <taxon>Betaproteobacteria</taxon>
        <taxon>Nitrosomonadales</taxon>
        <taxon>Nitrosomonadaceae</taxon>
        <taxon>Nitrosomonas</taxon>
    </lineage>
</organism>
<dbReference type="AlphaFoldDB" id="A0A0F7KGU1"/>
<dbReference type="PATRIC" id="fig|44574.3.peg.2825"/>
<reference evidence="2 4" key="3">
    <citation type="submission" date="2019-07" db="EMBL/GenBank/DDBJ databases">
        <title>Active sludge and wastewater microbial communities from Klosterneuburg, Austria.</title>
        <authorList>
            <person name="Wagner M."/>
        </authorList>
    </citation>
    <scope>NUCLEOTIDE SEQUENCE [LARGE SCALE GENOMIC DNA]</scope>
    <source>
        <strain evidence="2 4">Nm2</strain>
    </source>
</reference>
<dbReference type="EMBL" id="VNHT01000076">
    <property type="protein sequence ID" value="TYP78335.1"/>
    <property type="molecule type" value="Genomic_DNA"/>
</dbReference>
<keyword evidence="3" id="KW-1185">Reference proteome</keyword>
<evidence type="ECO:0000313" key="1">
    <source>
        <dbReference type="EMBL" id="AKH38293.1"/>
    </source>
</evidence>
<name>A0A0F7KGU1_9PROT</name>
<dbReference type="Proteomes" id="UP000034156">
    <property type="component" value="Chromosome"/>
</dbReference>
<sequence>MLHFPLLRTRRLTVQLRELSITDSIVIAAIPDHQQEASYTAFLRYVLSKDKSTPPDPACWTVQERMLAVCHYLSSVLEDGPDLSLGASHYSDYLSYASDISTPAVSHTIELGEVVDEAWRIKHFTGAMAESIERLLGELPDISGRLHWLLGGMAAQLVRKDEAVPDPMEGEDTYDHFLLNRMRIIGAYPASDFAALMTHYMNGREKLSHLFNIEFSDEGLVALPKRGLAGGLPPARFPVHYAISNLAKELGRRHDEPGR</sequence>
<evidence type="ECO:0000313" key="2">
    <source>
        <dbReference type="EMBL" id="TYP78335.1"/>
    </source>
</evidence>